<feature type="domain" description="Glycosyl hydrolase family 36 C-terminal" evidence="5">
    <location>
        <begin position="613"/>
        <end position="709"/>
    </location>
</feature>
<proteinExistence type="predicted"/>
<keyword evidence="3" id="KW-0378">Hydrolase</keyword>
<dbReference type="Gene3D" id="3.20.20.70">
    <property type="entry name" value="Aldolase class I"/>
    <property type="match status" value="1"/>
</dbReference>
<evidence type="ECO:0000313" key="8">
    <source>
        <dbReference type="Proteomes" id="UP000536835"/>
    </source>
</evidence>
<sequence length="717" mass="79698">MGASALFSLEAQGSQLVISAATGEVPRILHWGASLGSTDLNELEVLGFRQVVHGGPGRSVEPSLAHEAGQGTGFPPGLTLHRGGDDWAFLLKTVSVEQRDGALIVSTEDERRTLRHRATFSIAEKTGVLSVAVELENLGAEELMLDQCATLTMPLDGQMNSALSFGGRWSGEFQTEEIDLYRGSFVRENRAGRTSHENFPAFIAKTSSTDETSGACAAFHLAWSGNSRMRIDRQPDGRTYAQLGELLFPGEMVLKPGERYEAPSVVAVWSGEGLGALSHAMQRHLRSEILDPRASEKVRPVHYNTWEAVYFDHSPEQLLALAESAAEVGAERFVLDDGWFGSRRNDQAGLGDWWISEEVYTDGLTAIADRVRDLGMEFGIWFEPEMVNPDSDLYRLHPDWVLTARDVEDVPFRNQLTLDLSKREVSDYLFTAIEKIVRELSVSYIKWDMNRDTHHPGHDGGRASMHRQTRALYALIDRLREAHPDLEIESCSSGGARTDYAILKRTDRLWTSDNNDALERQQIQRGASHFFPLRVLGSHVGPKVCHITGRTLQMELRVATAIFGHMGMEVDLRTEERQDLEVLKAGIALYKEHRGLLHAGRQHRLETDPWYIAQAVVSEDKGEALVSSVKMERDPFTHPQRLRVAGLDPDRRYRTRIVWPQSSLSLTSPSVVEAGDLLGEGSVFQGAALMNFGIQLPANFPQTAVIYHLSAVSDGEA</sequence>
<dbReference type="FunFam" id="3.20.20.70:FF:000118">
    <property type="entry name" value="Alpha-galactosidase"/>
    <property type="match status" value="1"/>
</dbReference>
<accession>A0A7Y3RLD6</accession>
<comment type="caution">
    <text evidence="7">The sequence shown here is derived from an EMBL/GenBank/DDBJ whole genome shotgun (WGS) entry which is preliminary data.</text>
</comment>
<dbReference type="Pfam" id="PF02065">
    <property type="entry name" value="Melibiase"/>
    <property type="match status" value="1"/>
</dbReference>
<dbReference type="InterPro" id="IPR013785">
    <property type="entry name" value="Aldolase_TIM"/>
</dbReference>
<evidence type="ECO:0000256" key="4">
    <source>
        <dbReference type="ARBA" id="ARBA00023295"/>
    </source>
</evidence>
<evidence type="ECO:0000256" key="2">
    <source>
        <dbReference type="ARBA" id="ARBA00012755"/>
    </source>
</evidence>
<evidence type="ECO:0000256" key="3">
    <source>
        <dbReference type="ARBA" id="ARBA00022801"/>
    </source>
</evidence>
<keyword evidence="4" id="KW-0326">Glycosidase</keyword>
<dbReference type="CDD" id="cd14791">
    <property type="entry name" value="GH36"/>
    <property type="match status" value="1"/>
</dbReference>
<evidence type="ECO:0000313" key="7">
    <source>
        <dbReference type="EMBL" id="NNU16213.1"/>
    </source>
</evidence>
<dbReference type="Pfam" id="PF16874">
    <property type="entry name" value="Glyco_hydro_36C"/>
    <property type="match status" value="1"/>
</dbReference>
<protein>
    <recommendedName>
        <fullName evidence="2">alpha-galactosidase</fullName>
        <ecNumber evidence="2">3.2.1.22</ecNumber>
    </recommendedName>
</protein>
<dbReference type="Proteomes" id="UP000536835">
    <property type="component" value="Unassembled WGS sequence"/>
</dbReference>
<dbReference type="InterPro" id="IPR031705">
    <property type="entry name" value="Glyco_hydro_36_C"/>
</dbReference>
<dbReference type="InterPro" id="IPR017853">
    <property type="entry name" value="GH"/>
</dbReference>
<evidence type="ECO:0000259" key="5">
    <source>
        <dbReference type="Pfam" id="PF16874"/>
    </source>
</evidence>
<dbReference type="Gene3D" id="2.60.40.1180">
    <property type="entry name" value="Golgi alpha-mannosidase II"/>
    <property type="match status" value="1"/>
</dbReference>
<dbReference type="InterPro" id="IPR013780">
    <property type="entry name" value="Glyco_hydro_b"/>
</dbReference>
<dbReference type="SUPFAM" id="SSF51445">
    <property type="entry name" value="(Trans)glycosidases"/>
    <property type="match status" value="1"/>
</dbReference>
<dbReference type="InterPro" id="IPR038417">
    <property type="entry name" value="Alpga-gal_N_sf"/>
</dbReference>
<dbReference type="Pfam" id="PF16875">
    <property type="entry name" value="Glyco_hydro_36N"/>
    <property type="match status" value="1"/>
</dbReference>
<dbReference type="InterPro" id="IPR050985">
    <property type="entry name" value="Alpha-glycosidase_related"/>
</dbReference>
<name>A0A7Y3RLD6_9PROT</name>
<dbReference type="RefSeq" id="WP_173198263.1">
    <property type="nucleotide sequence ID" value="NZ_JABFCX010000002.1"/>
</dbReference>
<dbReference type="InterPro" id="IPR031704">
    <property type="entry name" value="Glyco_hydro_36_N"/>
</dbReference>
<organism evidence="7 8">
    <name type="scientific">Parvularcula mediterranea</name>
    <dbReference type="NCBI Taxonomy" id="2732508"/>
    <lineage>
        <taxon>Bacteria</taxon>
        <taxon>Pseudomonadati</taxon>
        <taxon>Pseudomonadota</taxon>
        <taxon>Alphaproteobacteria</taxon>
        <taxon>Parvularculales</taxon>
        <taxon>Parvularculaceae</taxon>
        <taxon>Parvularcula</taxon>
    </lineage>
</organism>
<gene>
    <name evidence="7" type="ORF">HK107_07755</name>
</gene>
<keyword evidence="8" id="KW-1185">Reference proteome</keyword>
<dbReference type="PRINTS" id="PR00743">
    <property type="entry name" value="GLHYDRLASE36"/>
</dbReference>
<dbReference type="Gene3D" id="2.70.98.60">
    <property type="entry name" value="alpha-galactosidase from lactobacil brevis"/>
    <property type="match status" value="1"/>
</dbReference>
<dbReference type="EC" id="3.2.1.22" evidence="2"/>
<dbReference type="EMBL" id="JABFCX010000002">
    <property type="protein sequence ID" value="NNU16213.1"/>
    <property type="molecule type" value="Genomic_DNA"/>
</dbReference>
<reference evidence="7 8" key="1">
    <citation type="submission" date="2020-05" db="EMBL/GenBank/DDBJ databases">
        <title>Parvularcula mediterraneae sp. nov., isolated from polypropylene straw from shallow seawater of the seashore of Laganas in Zakynthos island, Greece.</title>
        <authorList>
            <person name="Szabo I."/>
            <person name="Al-Omari J."/>
            <person name="Rado J."/>
            <person name="Szerdahelyi G.S."/>
        </authorList>
    </citation>
    <scope>NUCLEOTIDE SEQUENCE [LARGE SCALE GENOMIC DNA]</scope>
    <source>
        <strain evidence="7 8">ZS-1/3</strain>
    </source>
</reference>
<comment type="catalytic activity">
    <reaction evidence="1">
        <text>Hydrolysis of terminal, non-reducing alpha-D-galactose residues in alpha-D-galactosides, including galactose oligosaccharides, galactomannans and galactolipids.</text>
        <dbReference type="EC" id="3.2.1.22"/>
    </reaction>
</comment>
<dbReference type="GO" id="GO:0016052">
    <property type="term" value="P:carbohydrate catabolic process"/>
    <property type="evidence" value="ECO:0007669"/>
    <property type="project" value="InterPro"/>
</dbReference>
<evidence type="ECO:0000259" key="6">
    <source>
        <dbReference type="Pfam" id="PF16875"/>
    </source>
</evidence>
<feature type="domain" description="Glycosyl hydrolase family 36 N-terminal" evidence="6">
    <location>
        <begin position="26"/>
        <end position="246"/>
    </location>
</feature>
<dbReference type="GO" id="GO:0004557">
    <property type="term" value="F:alpha-galactosidase activity"/>
    <property type="evidence" value="ECO:0007669"/>
    <property type="project" value="UniProtKB-EC"/>
</dbReference>
<dbReference type="AlphaFoldDB" id="A0A7Y3RLD6"/>
<evidence type="ECO:0000256" key="1">
    <source>
        <dbReference type="ARBA" id="ARBA00001255"/>
    </source>
</evidence>
<dbReference type="PANTHER" id="PTHR43053:SF3">
    <property type="entry name" value="ALPHA-GALACTOSIDASE C-RELATED"/>
    <property type="match status" value="1"/>
</dbReference>
<dbReference type="InterPro" id="IPR002252">
    <property type="entry name" value="Glyco_hydro_36"/>
</dbReference>
<dbReference type="PANTHER" id="PTHR43053">
    <property type="entry name" value="GLYCOSIDASE FAMILY 31"/>
    <property type="match status" value="1"/>
</dbReference>